<dbReference type="EMBL" id="JPOX01000004">
    <property type="protein sequence ID" value="KFX51688.1"/>
    <property type="molecule type" value="Genomic_DNA"/>
</dbReference>
<organism evidence="6">
    <name type="scientific">Talaromyces marneffei PM1</name>
    <dbReference type="NCBI Taxonomy" id="1077442"/>
    <lineage>
        <taxon>Eukaryota</taxon>
        <taxon>Fungi</taxon>
        <taxon>Dikarya</taxon>
        <taxon>Ascomycota</taxon>
        <taxon>Pezizomycotina</taxon>
        <taxon>Eurotiomycetes</taxon>
        <taxon>Eurotiomycetidae</taxon>
        <taxon>Eurotiales</taxon>
        <taxon>Trichocomaceae</taxon>
        <taxon>Talaromyces</taxon>
        <taxon>Talaromyces sect. Talaromyces</taxon>
    </lineage>
</organism>
<dbReference type="GO" id="GO:0005730">
    <property type="term" value="C:nucleolus"/>
    <property type="evidence" value="ECO:0007669"/>
    <property type="project" value="UniProtKB-SubCell"/>
</dbReference>
<keyword evidence="3" id="KW-0677">Repeat</keyword>
<keyword evidence="2 5" id="KW-0853">WD repeat</keyword>
<evidence type="ECO:0000256" key="3">
    <source>
        <dbReference type="ARBA" id="ARBA00022737"/>
    </source>
</evidence>
<dbReference type="PANTHER" id="PTHR19848">
    <property type="entry name" value="WD40 REPEAT PROTEIN"/>
    <property type="match status" value="1"/>
</dbReference>
<dbReference type="HOGENOM" id="CLU_000288_57_16_1"/>
<dbReference type="PRINTS" id="PR00320">
    <property type="entry name" value="GPROTEINBRPT"/>
</dbReference>
<dbReference type="PROSITE" id="PS50294">
    <property type="entry name" value="WD_REPEATS_REGION"/>
    <property type="match status" value="4"/>
</dbReference>
<feature type="repeat" description="WD" evidence="5">
    <location>
        <begin position="428"/>
        <end position="469"/>
    </location>
</feature>
<dbReference type="PROSITE" id="PS00678">
    <property type="entry name" value="WD_REPEATS_1"/>
    <property type="match status" value="1"/>
</dbReference>
<dbReference type="InterPro" id="IPR020472">
    <property type="entry name" value="WD40_PAC1"/>
</dbReference>
<reference evidence="6" key="2">
    <citation type="journal article" date="2014" name="PLoS Genet.">
        <title>Signature gene expression reveals novel clues to the molecular mechanisms of dimorphic transition in Penicillium marneffei.</title>
        <authorList>
            <person name="Yang E."/>
            <person name="Wang G."/>
            <person name="Cai J."/>
            <person name="Woo P.C."/>
            <person name="Lau S.K."/>
            <person name="Yuen K.-Y."/>
            <person name="Chow W.-N."/>
            <person name="Lin X."/>
        </authorList>
    </citation>
    <scope>NUCLEOTIDE SEQUENCE</scope>
    <source>
        <strain evidence="6">PM1</strain>
    </source>
</reference>
<dbReference type="PANTHER" id="PTHR19848:SF0">
    <property type="entry name" value="NOTCHLESS PROTEIN HOMOLOG 1"/>
    <property type="match status" value="1"/>
</dbReference>
<comment type="subcellular location">
    <subcellularLocation>
        <location evidence="1">Nucleus</location>
        <location evidence="1">Nucleolus</location>
    </subcellularLocation>
</comment>
<accession>A0A093Y2H8</accession>
<feature type="repeat" description="WD" evidence="5">
    <location>
        <begin position="184"/>
        <end position="225"/>
    </location>
</feature>
<sequence length="536" mass="59250">MATVLPPPSKKQKREIAERAREQQEIEVIPRNLGSVVLQFIDESTGTPTKGEIKVPVANTSVRELETILNTILNNTEHDRVPYRFAYKSENEDGPTIDIMSDLYDALIKPGLKTTEDVIRLHYTPQAVFKVKAVSRCSAAIAGHGSAILAIAFSPVSSSTMVTGSGDNTARIFDCDTGTPIETLKGHTDWVLAVSFSPNGQMIATGSKDKTVRLWSSSKGKPLGTLKGHSRWINSLSWEPYHTQEAGRPVRIWDVVNKRIEMVLSHKDSVTCVRWGGIGKIYTASLDKAVRVWSAKDGTLITALNAHTHRVNHLALSTDFVLRTAFHDHTHKIPETEAEKVEVAKKRFEKAATVHGKITERLVSASDDFTMYLWDPESSTKPVARMLGHQKAVNHVTFSPDGAYIASAAFDNHVKLWNARDGKFINTLRGHVAAVYQCCFSADSRLLVSSSQDSTLKIFDVRTGKLVMDLPGHEDQVFAVDWSPDGERVGSGGADKKDEIPNHSQTCIPYDFIKAIEETPPQNQTSTKHQTHVLLI</sequence>
<reference key="1">
    <citation type="journal article" date="2014" name="PLoS Genet.">
        <title>Signature Gene Expression Reveals Novel Clues to the Molecular Mechanisms of Dimorphic Transition in Penicillium marneffei.</title>
        <authorList>
            <person name="Yang E."/>
            <person name="Wang G."/>
            <person name="Cai J."/>
            <person name="Woo P.C."/>
            <person name="Lau S.K."/>
            <person name="Yuen K.-Y."/>
            <person name="Chow W.-N."/>
            <person name="Lin X."/>
        </authorList>
    </citation>
    <scope>NUCLEOTIDE SEQUENCE [LARGE SCALE GENOMIC DNA]</scope>
    <source>
        <strain>PM1</strain>
    </source>
</reference>
<protein>
    <submittedName>
        <fullName evidence="6">Ribosome assembly protein 4</fullName>
    </submittedName>
</protein>
<proteinExistence type="predicted"/>
<feature type="repeat" description="WD" evidence="5">
    <location>
        <begin position="386"/>
        <end position="427"/>
    </location>
</feature>
<evidence type="ECO:0000256" key="5">
    <source>
        <dbReference type="PROSITE-ProRule" id="PRU00221"/>
    </source>
</evidence>
<keyword evidence="4" id="KW-0539">Nucleus</keyword>
<dbReference type="Pfam" id="PF00400">
    <property type="entry name" value="WD40"/>
    <property type="match status" value="7"/>
</dbReference>
<dbReference type="InterPro" id="IPR036322">
    <property type="entry name" value="WD40_repeat_dom_sf"/>
</dbReference>
<dbReference type="AlphaFoldDB" id="A0A093Y2H8"/>
<feature type="repeat" description="WD" evidence="5">
    <location>
        <begin position="141"/>
        <end position="183"/>
    </location>
</feature>
<dbReference type="CDD" id="cd00200">
    <property type="entry name" value="WD40"/>
    <property type="match status" value="1"/>
</dbReference>
<gene>
    <name evidence="6" type="ORF">GQ26_0041150</name>
</gene>
<dbReference type="SUPFAM" id="SSF50978">
    <property type="entry name" value="WD40 repeat-like"/>
    <property type="match status" value="1"/>
</dbReference>
<dbReference type="SMART" id="SM00320">
    <property type="entry name" value="WD40"/>
    <property type="match status" value="8"/>
</dbReference>
<dbReference type="eggNOG" id="KOG0271">
    <property type="taxonomic scope" value="Eukaryota"/>
</dbReference>
<evidence type="ECO:0000313" key="6">
    <source>
        <dbReference type="EMBL" id="KFX51688.1"/>
    </source>
</evidence>
<dbReference type="InterPro" id="IPR001680">
    <property type="entry name" value="WD40_rpt"/>
</dbReference>
<dbReference type="InterPro" id="IPR019775">
    <property type="entry name" value="WD40_repeat_CS"/>
</dbReference>
<dbReference type="GO" id="GO:0000027">
    <property type="term" value="P:ribosomal large subunit assembly"/>
    <property type="evidence" value="ECO:0007669"/>
    <property type="project" value="TreeGrafter"/>
</dbReference>
<feature type="repeat" description="WD" evidence="5">
    <location>
        <begin position="263"/>
        <end position="303"/>
    </location>
</feature>
<evidence type="ECO:0000256" key="2">
    <source>
        <dbReference type="ARBA" id="ARBA00022574"/>
    </source>
</evidence>
<feature type="repeat" description="WD" evidence="5">
    <location>
        <begin position="470"/>
        <end position="495"/>
    </location>
</feature>
<evidence type="ECO:0000256" key="4">
    <source>
        <dbReference type="ARBA" id="ARBA00023242"/>
    </source>
</evidence>
<name>A0A093Y2H8_TALMA</name>
<dbReference type="InterPro" id="IPR015943">
    <property type="entry name" value="WD40/YVTN_repeat-like_dom_sf"/>
</dbReference>
<dbReference type="PROSITE" id="PS50082">
    <property type="entry name" value="WD_REPEATS_2"/>
    <property type="match status" value="6"/>
</dbReference>
<evidence type="ECO:0000256" key="1">
    <source>
        <dbReference type="ARBA" id="ARBA00004604"/>
    </source>
</evidence>
<comment type="caution">
    <text evidence="6">The sequence shown here is derived from an EMBL/GenBank/DDBJ whole genome shotgun (WGS) entry which is preliminary data.</text>
</comment>
<dbReference type="Gene3D" id="2.130.10.10">
    <property type="entry name" value="YVTN repeat-like/Quinoprotein amine dehydrogenase"/>
    <property type="match status" value="1"/>
</dbReference>